<gene>
    <name evidence="5" type="ORF">BJ994_000892</name>
</gene>
<dbReference type="PROSITE" id="PS50989">
    <property type="entry name" value="COA_CT_CTER"/>
    <property type="match status" value="1"/>
</dbReference>
<name>A0A846RRX5_9MICC</name>
<evidence type="ECO:0000313" key="6">
    <source>
        <dbReference type="Proteomes" id="UP000547458"/>
    </source>
</evidence>
<comment type="caution">
    <text evidence="5">The sequence shown here is derived from an EMBL/GenBank/DDBJ whole genome shotgun (WGS) entry which is preliminary data.</text>
</comment>
<dbReference type="Proteomes" id="UP000547458">
    <property type="component" value="Unassembled WGS sequence"/>
</dbReference>
<feature type="compositionally biased region" description="Polar residues" evidence="2">
    <location>
        <begin position="12"/>
        <end position="22"/>
    </location>
</feature>
<dbReference type="PRINTS" id="PR01070">
    <property type="entry name" value="ACCCTRFRASEB"/>
</dbReference>
<dbReference type="InterPro" id="IPR029045">
    <property type="entry name" value="ClpP/crotonase-like_dom_sf"/>
</dbReference>
<dbReference type="PROSITE" id="PS50980">
    <property type="entry name" value="COA_CT_NTER"/>
    <property type="match status" value="1"/>
</dbReference>
<evidence type="ECO:0000256" key="1">
    <source>
        <dbReference type="ARBA" id="ARBA00006102"/>
    </source>
</evidence>
<feature type="domain" description="CoA carboxyltransferase N-terminal" evidence="3">
    <location>
        <begin position="31"/>
        <end position="287"/>
    </location>
</feature>
<reference evidence="5 6" key="1">
    <citation type="submission" date="2020-03" db="EMBL/GenBank/DDBJ databases">
        <title>Sequencing the genomes of 1000 actinobacteria strains.</title>
        <authorList>
            <person name="Klenk H.-P."/>
        </authorList>
    </citation>
    <scope>NUCLEOTIDE SEQUENCE [LARGE SCALE GENOMIC DNA]</scope>
    <source>
        <strain evidence="5 6">DSM 16403</strain>
    </source>
</reference>
<dbReference type="PANTHER" id="PTHR43842:SF2">
    <property type="entry name" value="PROPIONYL-COA CARBOXYLASE BETA CHAIN, MITOCHONDRIAL"/>
    <property type="match status" value="1"/>
</dbReference>
<dbReference type="RefSeq" id="WP_245192251.1">
    <property type="nucleotide sequence ID" value="NZ_JAATJL010000001.1"/>
</dbReference>
<dbReference type="PANTHER" id="PTHR43842">
    <property type="entry name" value="PROPIONYL-COA CARBOXYLASE BETA CHAIN"/>
    <property type="match status" value="1"/>
</dbReference>
<dbReference type="InterPro" id="IPR011763">
    <property type="entry name" value="COA_CT_C"/>
</dbReference>
<evidence type="ECO:0000256" key="2">
    <source>
        <dbReference type="SAM" id="MobiDB-lite"/>
    </source>
</evidence>
<dbReference type="InterPro" id="IPR011762">
    <property type="entry name" value="COA_CT_N"/>
</dbReference>
<sequence>MQPETLPLDQASIPQATGSAATESAPDLHTTAGKLADFRQRQERTLAPSGPEAIQKQHARGKGTARERIDLLVDPGSFVEFDALAVHRSTAFGMEKKKPLGDGVVSGYATVDGRQIAIYSQDFTVYGGSLSQVNGEKIVKVQEFALRNGCPLVGINDGGGARIQEGVASLAMFADIFRNNVHASGVVPQISLIMGPCAGGAAYSPALTDYVVMVDKSSHMFITGPDVIKTVTGEDVDMETLGGARQHNSTTGTSTYLASDEQDAIDFVRELLDFLPSNNLAEAPLTEFAEDLEVNELDADLDHLIPDSANQPYDMHTVIQAVVDDGHFLEMQSLYAPNVVIGYARVEGHTIGIVANQPMQFAGTLDIAASEKAARFVRHCDAFNIPILTLVDVPGFLPGKDQEFNGIIRRGAKLLYAYAEATVPKLTVITRKAYGGAYIVMGSKKLGADINLAWPTAQIGVMGAQGAVNILYRGHLKAVSDAGGDVDAARTEVINQYEEELLNPYQAAQLGYVDAVIAPSDTRVQIVRGLRALRDKRASLPAKKHGNIPL</sequence>
<comment type="similarity">
    <text evidence="1">Belongs to the AccD/PCCB family.</text>
</comment>
<feature type="region of interest" description="Disordered" evidence="2">
    <location>
        <begin position="44"/>
        <end position="66"/>
    </location>
</feature>
<evidence type="ECO:0000259" key="3">
    <source>
        <dbReference type="PROSITE" id="PS50980"/>
    </source>
</evidence>
<proteinExistence type="inferred from homology"/>
<dbReference type="GO" id="GO:0009317">
    <property type="term" value="C:acetyl-CoA carboxylase complex"/>
    <property type="evidence" value="ECO:0007669"/>
    <property type="project" value="InterPro"/>
</dbReference>
<organism evidence="5 6">
    <name type="scientific">Arthrobacter pigmenti</name>
    <dbReference type="NCBI Taxonomy" id="271432"/>
    <lineage>
        <taxon>Bacteria</taxon>
        <taxon>Bacillati</taxon>
        <taxon>Actinomycetota</taxon>
        <taxon>Actinomycetes</taxon>
        <taxon>Micrococcales</taxon>
        <taxon>Micrococcaceae</taxon>
        <taxon>Arthrobacter</taxon>
    </lineage>
</organism>
<dbReference type="GO" id="GO:0015977">
    <property type="term" value="P:carbon fixation"/>
    <property type="evidence" value="ECO:0007669"/>
    <property type="project" value="UniProtKB-ARBA"/>
</dbReference>
<dbReference type="SUPFAM" id="SSF52096">
    <property type="entry name" value="ClpP/crotonase"/>
    <property type="match status" value="2"/>
</dbReference>
<feature type="domain" description="CoA carboxyltransferase C-terminal" evidence="4">
    <location>
        <begin position="296"/>
        <end position="532"/>
    </location>
</feature>
<dbReference type="AlphaFoldDB" id="A0A846RRX5"/>
<dbReference type="InterPro" id="IPR051047">
    <property type="entry name" value="AccD/PCCB"/>
</dbReference>
<dbReference type="EC" id="6.4.1.3" evidence="5"/>
<keyword evidence="5" id="KW-0436">Ligase</keyword>
<evidence type="ECO:0000259" key="4">
    <source>
        <dbReference type="PROSITE" id="PS50989"/>
    </source>
</evidence>
<evidence type="ECO:0000313" key="5">
    <source>
        <dbReference type="EMBL" id="NJC21816.1"/>
    </source>
</evidence>
<dbReference type="InterPro" id="IPR000438">
    <property type="entry name" value="Acetyl_CoA_COase_Trfase_b_su"/>
</dbReference>
<dbReference type="Pfam" id="PF01039">
    <property type="entry name" value="Carboxyl_trans"/>
    <property type="match status" value="1"/>
</dbReference>
<dbReference type="GO" id="GO:0006633">
    <property type="term" value="P:fatty acid biosynthetic process"/>
    <property type="evidence" value="ECO:0007669"/>
    <property type="project" value="InterPro"/>
</dbReference>
<dbReference type="GO" id="GO:0004658">
    <property type="term" value="F:propionyl-CoA carboxylase activity"/>
    <property type="evidence" value="ECO:0007669"/>
    <property type="project" value="UniProtKB-EC"/>
</dbReference>
<dbReference type="EMBL" id="JAATJL010000001">
    <property type="protein sequence ID" value="NJC21816.1"/>
    <property type="molecule type" value="Genomic_DNA"/>
</dbReference>
<accession>A0A846RRX5</accession>
<dbReference type="GO" id="GO:0003989">
    <property type="term" value="F:acetyl-CoA carboxylase activity"/>
    <property type="evidence" value="ECO:0007669"/>
    <property type="project" value="InterPro"/>
</dbReference>
<keyword evidence="6" id="KW-1185">Reference proteome</keyword>
<feature type="region of interest" description="Disordered" evidence="2">
    <location>
        <begin position="1"/>
        <end position="32"/>
    </location>
</feature>
<protein>
    <submittedName>
        <fullName evidence="5">Propionyl-CoA carboxylase beta chain</fullName>
        <ecNumber evidence="5">6.4.1.3</ecNumber>
    </submittedName>
</protein>
<dbReference type="FunFam" id="3.90.226.10:FF:000016">
    <property type="entry name" value="Propionyl-CoA carboxylase, beta subunit"/>
    <property type="match status" value="1"/>
</dbReference>
<dbReference type="InterPro" id="IPR034733">
    <property type="entry name" value="AcCoA_carboxyl_beta"/>
</dbReference>
<dbReference type="Gene3D" id="3.90.226.10">
    <property type="entry name" value="2-enoyl-CoA Hydratase, Chain A, domain 1"/>
    <property type="match status" value="2"/>
</dbReference>
<dbReference type="FunFam" id="3.90.226.10:FF:000017">
    <property type="entry name" value="Propionyl-CoA carboxylase subunit beta 5"/>
    <property type="match status" value="1"/>
</dbReference>